<dbReference type="Proteomes" id="UP001295684">
    <property type="component" value="Unassembled WGS sequence"/>
</dbReference>
<feature type="region of interest" description="Disordered" evidence="1">
    <location>
        <begin position="47"/>
        <end position="80"/>
    </location>
</feature>
<accession>A0AAD2D8T7</accession>
<feature type="compositionally biased region" description="Basic and acidic residues" evidence="1">
    <location>
        <begin position="67"/>
        <end position="80"/>
    </location>
</feature>
<name>A0AAD2D8T7_EUPCR</name>
<proteinExistence type="predicted"/>
<keyword evidence="3" id="KW-1185">Reference proteome</keyword>
<comment type="caution">
    <text evidence="2">The sequence shown here is derived from an EMBL/GenBank/DDBJ whole genome shotgun (WGS) entry which is preliminary data.</text>
</comment>
<feature type="compositionally biased region" description="Basic and acidic residues" evidence="1">
    <location>
        <begin position="242"/>
        <end position="257"/>
    </location>
</feature>
<evidence type="ECO:0000313" key="2">
    <source>
        <dbReference type="EMBL" id="CAI2383856.1"/>
    </source>
</evidence>
<dbReference type="AlphaFoldDB" id="A0AAD2D8T7"/>
<gene>
    <name evidence="2" type="ORF">ECRASSUSDP1_LOCUS25369</name>
</gene>
<dbReference type="EMBL" id="CAMPGE010026163">
    <property type="protein sequence ID" value="CAI2383856.1"/>
    <property type="molecule type" value="Genomic_DNA"/>
</dbReference>
<evidence type="ECO:0000313" key="3">
    <source>
        <dbReference type="Proteomes" id="UP001295684"/>
    </source>
</evidence>
<organism evidence="2 3">
    <name type="scientific">Euplotes crassus</name>
    <dbReference type="NCBI Taxonomy" id="5936"/>
    <lineage>
        <taxon>Eukaryota</taxon>
        <taxon>Sar</taxon>
        <taxon>Alveolata</taxon>
        <taxon>Ciliophora</taxon>
        <taxon>Intramacronucleata</taxon>
        <taxon>Spirotrichea</taxon>
        <taxon>Hypotrichia</taxon>
        <taxon>Euplotida</taxon>
        <taxon>Euplotidae</taxon>
        <taxon>Moneuplotes</taxon>
    </lineage>
</organism>
<feature type="region of interest" description="Disordered" evidence="1">
    <location>
        <begin position="242"/>
        <end position="267"/>
    </location>
</feature>
<evidence type="ECO:0000256" key="1">
    <source>
        <dbReference type="SAM" id="MobiDB-lite"/>
    </source>
</evidence>
<reference evidence="2" key="1">
    <citation type="submission" date="2023-07" db="EMBL/GenBank/DDBJ databases">
        <authorList>
            <consortium name="AG Swart"/>
            <person name="Singh M."/>
            <person name="Singh A."/>
            <person name="Seah K."/>
            <person name="Emmerich C."/>
        </authorList>
    </citation>
    <scope>NUCLEOTIDE SEQUENCE</scope>
    <source>
        <strain evidence="2">DP1</strain>
    </source>
</reference>
<sequence>MRVKIKEFFVEATREDGLLNCDAYLDNFRNYSFHDSPGIKGAVLRNTHRQKAKTSSSKSIGILNDEEYVRQPKDSARRHSEMVIKPQSLNERIPVNTPVREPQTSRARDYEGMIPEKYQNAPLQKRLSAGMPFTDRQMNQMYHQEEVNPKMMRHPSSGYQQNKMSEDVSKPQMVDEKYQQYQQNQQRERMSHEMKQKQRGYIGSFSKRLDHLSQSIKKCCETVFLSCDKDLKNLDGTEDIKMEESFDHSKSEPERKQGGKRGRQPSSDNLSLFFRNCKPNEFINLNGISNKLSLEYNMQAFNQDLNKQGIYEALDLYGYNEREKAYFQDVYNKFYKNDDFLNRIGQGHLSTKRKVLPGDLVCEEAEDPLDNGLIEPDINKVKHYIDYEKHIKSSNPNPNREQGVRNPQSYGTRLSIDQCLMIKDESFM</sequence>
<protein>
    <submittedName>
        <fullName evidence="2">Uncharacterized protein</fullName>
    </submittedName>
</protein>